<evidence type="ECO:0000256" key="1">
    <source>
        <dbReference type="ARBA" id="ARBA00004251"/>
    </source>
</evidence>
<dbReference type="Pfam" id="PF13855">
    <property type="entry name" value="LRR_8"/>
    <property type="match status" value="1"/>
</dbReference>
<dbReference type="PRINTS" id="PR00019">
    <property type="entry name" value="LEURICHRPT"/>
</dbReference>
<dbReference type="SUPFAM" id="SSF52058">
    <property type="entry name" value="L domain-like"/>
    <property type="match status" value="1"/>
</dbReference>
<gene>
    <name evidence="11" type="ORF">TIFTF001_029546</name>
</gene>
<dbReference type="Gramene" id="FCD_00016129-RA">
    <property type="protein sequence ID" value="FCD_00016129-RA:cds"/>
    <property type="gene ID" value="FCD_00016129"/>
</dbReference>
<organism evidence="11 12">
    <name type="scientific">Ficus carica</name>
    <name type="common">Common fig</name>
    <dbReference type="NCBI Taxonomy" id="3494"/>
    <lineage>
        <taxon>Eukaryota</taxon>
        <taxon>Viridiplantae</taxon>
        <taxon>Streptophyta</taxon>
        <taxon>Embryophyta</taxon>
        <taxon>Tracheophyta</taxon>
        <taxon>Spermatophyta</taxon>
        <taxon>Magnoliopsida</taxon>
        <taxon>eudicotyledons</taxon>
        <taxon>Gunneridae</taxon>
        <taxon>Pentapetalae</taxon>
        <taxon>rosids</taxon>
        <taxon>fabids</taxon>
        <taxon>Rosales</taxon>
        <taxon>Moraceae</taxon>
        <taxon>Ficeae</taxon>
        <taxon>Ficus</taxon>
    </lineage>
</organism>
<dbReference type="AlphaFoldDB" id="A0AA88DRX3"/>
<evidence type="ECO:0000256" key="9">
    <source>
        <dbReference type="ARBA" id="ARBA00023170"/>
    </source>
</evidence>
<dbReference type="PANTHER" id="PTHR27004:SF447">
    <property type="entry name" value="RECEPTOR LIKE PROTEIN 30-LIKE"/>
    <property type="match status" value="1"/>
</dbReference>
<evidence type="ECO:0000313" key="11">
    <source>
        <dbReference type="EMBL" id="GMN60446.1"/>
    </source>
</evidence>
<keyword evidence="7" id="KW-1133">Transmembrane helix</keyword>
<dbReference type="FunFam" id="3.80.10.10:FF:000111">
    <property type="entry name" value="LRR receptor-like serine/threonine-protein kinase ERECTA"/>
    <property type="match status" value="1"/>
</dbReference>
<comment type="similarity">
    <text evidence="2">Belongs to the RLP family.</text>
</comment>
<keyword evidence="4" id="KW-0433">Leucine-rich repeat</keyword>
<protein>
    <submittedName>
        <fullName evidence="11">Uncharacterized protein</fullName>
    </submittedName>
</protein>
<evidence type="ECO:0000313" key="12">
    <source>
        <dbReference type="Proteomes" id="UP001187192"/>
    </source>
</evidence>
<dbReference type="Proteomes" id="UP001187192">
    <property type="component" value="Unassembled WGS sequence"/>
</dbReference>
<keyword evidence="12" id="KW-1185">Reference proteome</keyword>
<evidence type="ECO:0000256" key="7">
    <source>
        <dbReference type="ARBA" id="ARBA00022989"/>
    </source>
</evidence>
<evidence type="ECO:0000256" key="3">
    <source>
        <dbReference type="ARBA" id="ARBA00022475"/>
    </source>
</evidence>
<dbReference type="EMBL" id="BTGU01000099">
    <property type="protein sequence ID" value="GMN60446.1"/>
    <property type="molecule type" value="Genomic_DNA"/>
</dbReference>
<keyword evidence="9" id="KW-0675">Receptor</keyword>
<comment type="caution">
    <text evidence="11">The sequence shown here is derived from an EMBL/GenBank/DDBJ whole genome shotgun (WGS) entry which is preliminary data.</text>
</comment>
<evidence type="ECO:0000256" key="5">
    <source>
        <dbReference type="ARBA" id="ARBA00022692"/>
    </source>
</evidence>
<keyword evidence="5" id="KW-0812">Transmembrane</keyword>
<evidence type="ECO:0000256" key="2">
    <source>
        <dbReference type="ARBA" id="ARBA00009592"/>
    </source>
</evidence>
<keyword evidence="6" id="KW-0677">Repeat</keyword>
<accession>A0AA88DRX3</accession>
<keyword evidence="3" id="KW-1003">Cell membrane</keyword>
<evidence type="ECO:0000256" key="8">
    <source>
        <dbReference type="ARBA" id="ARBA00023136"/>
    </source>
</evidence>
<evidence type="ECO:0000256" key="6">
    <source>
        <dbReference type="ARBA" id="ARBA00022737"/>
    </source>
</evidence>
<dbReference type="PANTHER" id="PTHR27004">
    <property type="entry name" value="RECEPTOR-LIKE PROTEIN 12 ISOFORM X1"/>
    <property type="match status" value="1"/>
</dbReference>
<dbReference type="InterPro" id="IPR032675">
    <property type="entry name" value="LRR_dom_sf"/>
</dbReference>
<reference evidence="11" key="1">
    <citation type="submission" date="2023-07" db="EMBL/GenBank/DDBJ databases">
        <title>draft genome sequence of fig (Ficus carica).</title>
        <authorList>
            <person name="Takahashi T."/>
            <person name="Nishimura K."/>
        </authorList>
    </citation>
    <scope>NUCLEOTIDE SEQUENCE</scope>
</reference>
<keyword evidence="10" id="KW-0325">Glycoprotein</keyword>
<dbReference type="Gene3D" id="3.80.10.10">
    <property type="entry name" value="Ribonuclease Inhibitor"/>
    <property type="match status" value="1"/>
</dbReference>
<evidence type="ECO:0000256" key="10">
    <source>
        <dbReference type="ARBA" id="ARBA00023180"/>
    </source>
</evidence>
<keyword evidence="8" id="KW-0472">Membrane</keyword>
<dbReference type="GO" id="GO:0005886">
    <property type="term" value="C:plasma membrane"/>
    <property type="evidence" value="ECO:0007669"/>
    <property type="project" value="UniProtKB-SubCell"/>
</dbReference>
<name>A0AA88DRX3_FICCA</name>
<evidence type="ECO:0000256" key="4">
    <source>
        <dbReference type="ARBA" id="ARBA00022614"/>
    </source>
</evidence>
<proteinExistence type="inferred from homology"/>
<comment type="subcellular location">
    <subcellularLocation>
        <location evidence="1">Cell membrane</location>
        <topology evidence="1">Single-pass type I membrane protein</topology>
    </subcellularLocation>
</comment>
<sequence>MGAYHNHCCLIAWSLKFSSSRTIISETCSLLGWGIYGSSSFFFYDLITSMVKLQAILLQRMTFPVNKLWISPTTISQVFCHLTTFKKWNAMKDFGGRKSSYLSTLINVTTSTTTFQATYQTKATFKAVCSVTIANKGRDMEYGKILEVFTVIDLSSNRFQGDIPECLGNLRGLQVLNLSNNMLDGSIPSSLSNITQLESLDLSLNKLSGEIPQQLVQLTFLAFFNVSFNRLRGLVPQGSQFSTFDSSSLREMRDYGACQASVILPEHHLQPQVLMKRTIKIQCLGSSPIG</sequence>
<dbReference type="InterPro" id="IPR001611">
    <property type="entry name" value="Leu-rich_rpt"/>
</dbReference>